<organism evidence="1 2">
    <name type="scientific">Sphenostylis stenocarpa</name>
    <dbReference type="NCBI Taxonomy" id="92480"/>
    <lineage>
        <taxon>Eukaryota</taxon>
        <taxon>Viridiplantae</taxon>
        <taxon>Streptophyta</taxon>
        <taxon>Embryophyta</taxon>
        <taxon>Tracheophyta</taxon>
        <taxon>Spermatophyta</taxon>
        <taxon>Magnoliopsida</taxon>
        <taxon>eudicotyledons</taxon>
        <taxon>Gunneridae</taxon>
        <taxon>Pentapetalae</taxon>
        <taxon>rosids</taxon>
        <taxon>fabids</taxon>
        <taxon>Fabales</taxon>
        <taxon>Fabaceae</taxon>
        <taxon>Papilionoideae</taxon>
        <taxon>50 kb inversion clade</taxon>
        <taxon>NPAAA clade</taxon>
        <taxon>indigoferoid/millettioid clade</taxon>
        <taxon>Phaseoleae</taxon>
        <taxon>Sphenostylis</taxon>
    </lineage>
</organism>
<name>A0AA86VZM3_9FABA</name>
<evidence type="ECO:0000313" key="2">
    <source>
        <dbReference type="Proteomes" id="UP001189624"/>
    </source>
</evidence>
<dbReference type="AlphaFoldDB" id="A0AA86VZM3"/>
<keyword evidence="2" id="KW-1185">Reference proteome</keyword>
<accession>A0AA86VZM3</accession>
<dbReference type="Gramene" id="rna-AYBTSS11_LOCUS21095">
    <property type="protein sequence ID" value="CAJ1967281.1"/>
    <property type="gene ID" value="gene-AYBTSS11_LOCUS21095"/>
</dbReference>
<dbReference type="EMBL" id="OY731404">
    <property type="protein sequence ID" value="CAJ1967281.1"/>
    <property type="molecule type" value="Genomic_DNA"/>
</dbReference>
<reference evidence="1" key="1">
    <citation type="submission" date="2023-10" db="EMBL/GenBank/DDBJ databases">
        <authorList>
            <person name="Domelevo Entfellner J.-B."/>
        </authorList>
    </citation>
    <scope>NUCLEOTIDE SEQUENCE</scope>
</reference>
<evidence type="ECO:0000313" key="1">
    <source>
        <dbReference type="EMBL" id="CAJ1967281.1"/>
    </source>
</evidence>
<protein>
    <submittedName>
        <fullName evidence="1">Uncharacterized protein</fullName>
    </submittedName>
</protein>
<sequence length="117" mass="13497">MVADRESDDGSKEVGTGEMGLWEISWEGQWWNNGEIEGFEGRKMLRKRGFWFCRRTTDSVETELSFCLILAAADIDFEVDICILISWNNCDTALPLSSMDPREEKCNHVIQDSIREE</sequence>
<proteinExistence type="predicted"/>
<gene>
    <name evidence="1" type="ORF">AYBTSS11_LOCUS21095</name>
</gene>
<dbReference type="Proteomes" id="UP001189624">
    <property type="component" value="Chromosome 7"/>
</dbReference>